<dbReference type="RefSeq" id="WP_069927736.1">
    <property type="nucleotide sequence ID" value="NZ_MEHI01000001.1"/>
</dbReference>
<gene>
    <name evidence="1" type="ORF">AS594_16280</name>
</gene>
<reference evidence="1 2" key="1">
    <citation type="submission" date="2016-08" db="EMBL/GenBank/DDBJ databases">
        <title>Complete genome sequence of Streptomyces agglomeratus strain 6-3-2, a novel anti-MRSA actinomycete isolated from Wuli of Tebit, China.</title>
        <authorList>
            <person name="Chen X."/>
        </authorList>
    </citation>
    <scope>NUCLEOTIDE SEQUENCE [LARGE SCALE GENOMIC DNA]</scope>
    <source>
        <strain evidence="1 2">6-3-2</strain>
    </source>
</reference>
<accession>A0A1E5P8F3</accession>
<evidence type="ECO:0000313" key="2">
    <source>
        <dbReference type="Proteomes" id="UP000095759"/>
    </source>
</evidence>
<dbReference type="Proteomes" id="UP000095759">
    <property type="component" value="Unassembled WGS sequence"/>
</dbReference>
<dbReference type="AlphaFoldDB" id="A0A1E5P8F3"/>
<dbReference type="OrthoDB" id="3855646at2"/>
<evidence type="ECO:0000313" key="1">
    <source>
        <dbReference type="EMBL" id="OEJ25819.1"/>
    </source>
</evidence>
<organism evidence="1 2">
    <name type="scientific">Streptomyces agglomeratus</name>
    <dbReference type="NCBI Taxonomy" id="285458"/>
    <lineage>
        <taxon>Bacteria</taxon>
        <taxon>Bacillati</taxon>
        <taxon>Actinomycetota</taxon>
        <taxon>Actinomycetes</taxon>
        <taxon>Kitasatosporales</taxon>
        <taxon>Streptomycetaceae</taxon>
        <taxon>Streptomyces</taxon>
    </lineage>
</organism>
<keyword evidence="2" id="KW-1185">Reference proteome</keyword>
<comment type="caution">
    <text evidence="1">The sequence shown here is derived from an EMBL/GenBank/DDBJ whole genome shotgun (WGS) entry which is preliminary data.</text>
</comment>
<dbReference type="EMBL" id="MEHJ01000001">
    <property type="protein sequence ID" value="OEJ25819.1"/>
    <property type="molecule type" value="Genomic_DNA"/>
</dbReference>
<proteinExistence type="predicted"/>
<protein>
    <submittedName>
        <fullName evidence="1">Uncharacterized protein</fullName>
    </submittedName>
</protein>
<sequence>MTRPTPVPTRVCPDCDGFPLVAITTGTRLADGTRATLHVACRRCHGTGHTTAPAPVVLNHEERV</sequence>
<name>A0A1E5P8F3_9ACTN</name>